<proteinExistence type="predicted"/>
<dbReference type="HOGENOM" id="CLU_009318_5_1_2"/>
<dbReference type="InterPro" id="IPR000601">
    <property type="entry name" value="PKD_dom"/>
</dbReference>
<dbReference type="PANTHER" id="PTHR47197:SF3">
    <property type="entry name" value="DIHYDRO-HEME D1 DEHYDROGENASE"/>
    <property type="match status" value="1"/>
</dbReference>
<gene>
    <name evidence="2" type="ORF">MSVAZ_0545</name>
</gene>
<dbReference type="PROSITE" id="PS50093">
    <property type="entry name" value="PKD"/>
    <property type="match status" value="2"/>
</dbReference>
<dbReference type="InterPro" id="IPR011045">
    <property type="entry name" value="N2O_reductase_N"/>
</dbReference>
<dbReference type="InterPro" id="IPR035986">
    <property type="entry name" value="PKD_dom_sf"/>
</dbReference>
<dbReference type="InterPro" id="IPR051200">
    <property type="entry name" value="Host-pathogen_enzymatic-act"/>
</dbReference>
<evidence type="ECO:0000313" key="2">
    <source>
        <dbReference type="EMBL" id="AKB42814.1"/>
    </source>
</evidence>
<dbReference type="STRING" id="1434123.MSVAZ_0545"/>
<evidence type="ECO:0000259" key="1">
    <source>
        <dbReference type="PROSITE" id="PS50093"/>
    </source>
</evidence>
<name>A0A0E3Q0Y5_9EURY</name>
<evidence type="ECO:0000313" key="3">
    <source>
        <dbReference type="Proteomes" id="UP000033096"/>
    </source>
</evidence>
<feature type="domain" description="PKD" evidence="1">
    <location>
        <begin position="450"/>
        <end position="533"/>
    </location>
</feature>
<feature type="domain" description="PKD" evidence="1">
    <location>
        <begin position="368"/>
        <end position="451"/>
    </location>
</feature>
<protein>
    <submittedName>
        <fullName evidence="2">Cell surface protein</fullName>
    </submittedName>
</protein>
<dbReference type="SUPFAM" id="SSF50974">
    <property type="entry name" value="Nitrous oxide reductase, N-terminal domain"/>
    <property type="match status" value="1"/>
</dbReference>
<dbReference type="FunFam" id="2.60.40.10:FF:000270">
    <property type="entry name" value="Cell surface protein"/>
    <property type="match status" value="2"/>
</dbReference>
<sequence length="541" mass="55905">MKTNKKLHSITLISLALILFLVLVSSAASADSEQSASSTGTYAYITNEFGSSVSIIDTDTNTVTATVPAGNHPAGVAVNPEGTRVYVANFYLDNYENTLSNVIDPKLILVKGTDEHVETGEGTVSVIDTATNTLIATVPVESSPVGVAITPDGKKAYVANRGSDIVSVIDTATNTVTAMVNVGSGPTGVVVTPDGKKAYVTNLYGSDVSIIDTATNTVTATVPVGDYPFGVAVTPDGAKVYVSNAGSSTVSVIDTATNTVTATVPVGGSNLGVAVNPAGTRVYVTNYDDGTLSVIDTATNIVTATVFVGRGPYGVATNPDGTKVYVANSGSNTVSVIDAATNNIIATVDVGEAPAAFGQFICPQKPGPFANFSAKPTEGKAPLTVAFTDTSTGDPTKWKWDFGDGATSTQQNPKHKYSKIGSYTVKLTATNAKGGNTITKTGYINVVTKPVAAFSATPTSGKAPLTVAFTDKSTGIPTKWKWSFGDGTISREQNPEHEYLQEGKYKVTLTVSNVAGGSTVTKTNYITVTTNTRPGIYSESE</sequence>
<dbReference type="InterPro" id="IPR011964">
    <property type="entry name" value="YVTN_b-propeller_repeat"/>
</dbReference>
<keyword evidence="3" id="KW-1185">Reference proteome</keyword>
<dbReference type="Gene3D" id="2.60.40.10">
    <property type="entry name" value="Immunoglobulins"/>
    <property type="match status" value="2"/>
</dbReference>
<dbReference type="InterPro" id="IPR015943">
    <property type="entry name" value="WD40/YVTN_repeat-like_dom_sf"/>
</dbReference>
<dbReference type="EMBL" id="CP009520">
    <property type="protein sequence ID" value="AKB42814.1"/>
    <property type="molecule type" value="Genomic_DNA"/>
</dbReference>
<dbReference type="PATRIC" id="fig|1434123.4.peg.602"/>
<dbReference type="CDD" id="cd00146">
    <property type="entry name" value="PKD"/>
    <property type="match status" value="2"/>
</dbReference>
<dbReference type="Proteomes" id="UP000033096">
    <property type="component" value="Chromosome"/>
</dbReference>
<dbReference type="PANTHER" id="PTHR47197">
    <property type="entry name" value="PROTEIN NIRF"/>
    <property type="match status" value="1"/>
</dbReference>
<organism evidence="2 3">
    <name type="scientific">Methanosarcina vacuolata Z-761</name>
    <dbReference type="NCBI Taxonomy" id="1434123"/>
    <lineage>
        <taxon>Archaea</taxon>
        <taxon>Methanobacteriati</taxon>
        <taxon>Methanobacteriota</taxon>
        <taxon>Stenosarchaea group</taxon>
        <taxon>Methanomicrobia</taxon>
        <taxon>Methanosarcinales</taxon>
        <taxon>Methanosarcinaceae</taxon>
        <taxon>Methanosarcina</taxon>
    </lineage>
</organism>
<reference evidence="2 3" key="1">
    <citation type="submission" date="2014-07" db="EMBL/GenBank/DDBJ databases">
        <title>Methanogenic archaea and the global carbon cycle.</title>
        <authorList>
            <person name="Henriksen J.R."/>
            <person name="Luke J."/>
            <person name="Reinhart S."/>
            <person name="Benedict M.N."/>
            <person name="Youngblut N.D."/>
            <person name="Metcalf M.E."/>
            <person name="Whitaker R.J."/>
            <person name="Metcalf W.W."/>
        </authorList>
    </citation>
    <scope>NUCLEOTIDE SEQUENCE [LARGE SCALE GENOMIC DNA]</scope>
    <source>
        <strain evidence="2 3">Z-761</strain>
    </source>
</reference>
<dbReference type="Gene3D" id="2.130.10.10">
    <property type="entry name" value="YVTN repeat-like/Quinoprotein amine dehydrogenase"/>
    <property type="match status" value="3"/>
</dbReference>
<dbReference type="KEGG" id="mvc:MSVAZ_0545"/>
<accession>A0A0E3Q0Y5</accession>
<dbReference type="InterPro" id="IPR022409">
    <property type="entry name" value="PKD/Chitinase_dom"/>
</dbReference>
<dbReference type="NCBIfam" id="TIGR02276">
    <property type="entry name" value="beta_rpt_yvtn"/>
    <property type="match status" value="7"/>
</dbReference>
<dbReference type="GeneID" id="25418998"/>
<dbReference type="InterPro" id="IPR013783">
    <property type="entry name" value="Ig-like_fold"/>
</dbReference>
<dbReference type="SUPFAM" id="SSF49299">
    <property type="entry name" value="PKD domain"/>
    <property type="match status" value="2"/>
</dbReference>
<dbReference type="RefSeq" id="WP_052727858.1">
    <property type="nucleotide sequence ID" value="NZ_CP009520.1"/>
</dbReference>
<dbReference type="SMART" id="SM00089">
    <property type="entry name" value="PKD"/>
    <property type="match status" value="2"/>
</dbReference>
<dbReference type="AlphaFoldDB" id="A0A0E3Q0Y5"/>
<dbReference type="Pfam" id="PF18911">
    <property type="entry name" value="PKD_4"/>
    <property type="match status" value="2"/>
</dbReference>